<feature type="compositionally biased region" description="Low complexity" evidence="1">
    <location>
        <begin position="534"/>
        <end position="551"/>
    </location>
</feature>
<keyword evidence="2" id="KW-0812">Transmembrane</keyword>
<keyword evidence="3" id="KW-0723">Serine/threonine-protein kinase</keyword>
<keyword evidence="3" id="KW-0808">Transferase</keyword>
<proteinExistence type="predicted"/>
<evidence type="ECO:0000313" key="4">
    <source>
        <dbReference type="Proteomes" id="UP000234855"/>
    </source>
</evidence>
<accession>A0A2N5IT62</accession>
<evidence type="ECO:0000256" key="2">
    <source>
        <dbReference type="SAM" id="Phobius"/>
    </source>
</evidence>
<keyword evidence="3" id="KW-0418">Kinase</keyword>
<dbReference type="Gene3D" id="3.30.10.20">
    <property type="match status" value="1"/>
</dbReference>
<dbReference type="Proteomes" id="UP000234855">
    <property type="component" value="Unassembled WGS sequence"/>
</dbReference>
<dbReference type="GO" id="GO:0004674">
    <property type="term" value="F:protein serine/threonine kinase activity"/>
    <property type="evidence" value="ECO:0007669"/>
    <property type="project" value="UniProtKB-KW"/>
</dbReference>
<name>A0A2N5IT62_9BIFI</name>
<gene>
    <name evidence="3" type="ORF">Tam1G_0722</name>
</gene>
<reference evidence="3 4" key="1">
    <citation type="submission" date="2017-07" db="EMBL/GenBank/DDBJ databases">
        <title>Bifidobacterium novel species.</title>
        <authorList>
            <person name="Lugli G.A."/>
            <person name="Milani C."/>
            <person name="Duranti S."/>
            <person name="Mangifesta M."/>
        </authorList>
    </citation>
    <scope>NUCLEOTIDE SEQUENCE [LARGE SCALE GENOMIC DNA]</scope>
    <source>
        <strain evidence="3 4">45</strain>
    </source>
</reference>
<organism evidence="3 4">
    <name type="scientific">Bifidobacterium imperatoris</name>
    <dbReference type="NCBI Taxonomy" id="2020965"/>
    <lineage>
        <taxon>Bacteria</taxon>
        <taxon>Bacillati</taxon>
        <taxon>Actinomycetota</taxon>
        <taxon>Actinomycetes</taxon>
        <taxon>Bifidobacteriales</taxon>
        <taxon>Bifidobacteriaceae</taxon>
        <taxon>Bifidobacterium</taxon>
    </lineage>
</organism>
<sequence length="719" mass="76413">MKSCMRCGTSNPDEAKNCQQCGMPLVDIPPAQPHKQQQSNIPSTDGTPAAATGVSTMQRKLPMTALIAIIAASIAMAVCAATFITYKMELWGPQTVPSITASNAEDAVNQLASKGFVVKKKQQYNAIRKGGYIGMTGAKTGERITRGSQITVLESLGPGVPQGTVGSTAKQAEAKLKPMGVKITEHEVVSEHPGKVSVSAPADGQPVTDSDEGIHLGIGVEGDGIPVEIAGMDKQQAENELFGKGYSVTLEPRFSSKQYFGKIVGANPGIGVKTDATDITLYYGVDASGRYDVLTGTKGQFDTGFKDIARTDRLAGRYCTEDGDCITMSEDASQASDTTYYVSGEFNQADSLNLCGVIQGPGVCTPTNQADAEIAQASSLNNSLISGDTGAFELYKGLGSAYCGNDLSPITPGYVYCDNGHLANGDGSQQQSGETFKATDFFVYMPVNANLSALESNGYFTNKSSYQPDKNRPYVIKRDNSDYKPIPVDNNATGPRYDPYVPSSGSKPVQFKEAPNKHNVYYLVETPIDWNQINGTDTTNAGNDNSTNDSASEAKPSESFNQFAGSYLFSSGSGGWATTLTVSNDGSFTGEFHDDDLGITGPGYPNGSKSEAKFSGRFASISQNADGSYALQCDSNSFAVEGTKGSTHIEDGMQITITDAYGMEPCGLFTAYPKGYDSSKLSNDVKSWNAGSYDFTANSSLSINILVNNNQQESFYQQQ</sequence>
<keyword evidence="2" id="KW-0472">Membrane</keyword>
<dbReference type="AlphaFoldDB" id="A0A2N5IT62"/>
<evidence type="ECO:0000313" key="3">
    <source>
        <dbReference type="EMBL" id="PLS25156.1"/>
    </source>
</evidence>
<dbReference type="EMBL" id="NMWV01000010">
    <property type="protein sequence ID" value="PLS25156.1"/>
    <property type="molecule type" value="Genomic_DNA"/>
</dbReference>
<keyword evidence="2" id="KW-1133">Transmembrane helix</keyword>
<feature type="region of interest" description="Disordered" evidence="1">
    <location>
        <begin position="533"/>
        <end position="557"/>
    </location>
</feature>
<feature type="transmembrane region" description="Helical" evidence="2">
    <location>
        <begin position="65"/>
        <end position="86"/>
    </location>
</feature>
<feature type="region of interest" description="Disordered" evidence="1">
    <location>
        <begin position="460"/>
        <end position="511"/>
    </location>
</feature>
<evidence type="ECO:0000256" key="1">
    <source>
        <dbReference type="SAM" id="MobiDB-lite"/>
    </source>
</evidence>
<feature type="compositionally biased region" description="Basic and acidic residues" evidence="1">
    <location>
        <begin position="469"/>
        <end position="482"/>
    </location>
</feature>
<feature type="region of interest" description="Disordered" evidence="1">
    <location>
        <begin position="29"/>
        <end position="53"/>
    </location>
</feature>
<protein>
    <submittedName>
        <fullName evidence="3">Serine/threonine protein kinase</fullName>
    </submittedName>
</protein>
<feature type="compositionally biased region" description="Polar residues" evidence="1">
    <location>
        <begin position="34"/>
        <end position="46"/>
    </location>
</feature>
<comment type="caution">
    <text evidence="3">The sequence shown here is derived from an EMBL/GenBank/DDBJ whole genome shotgun (WGS) entry which is preliminary data.</text>
</comment>